<dbReference type="Gene3D" id="3.30.450.20">
    <property type="entry name" value="PAS domain"/>
    <property type="match status" value="2"/>
</dbReference>
<dbReference type="Proteomes" id="UP001331561">
    <property type="component" value="Unassembled WGS sequence"/>
</dbReference>
<feature type="domain" description="PAC" evidence="3">
    <location>
        <begin position="98"/>
        <end position="150"/>
    </location>
</feature>
<dbReference type="InterPro" id="IPR001610">
    <property type="entry name" value="PAC"/>
</dbReference>
<dbReference type="Pfam" id="PF08447">
    <property type="entry name" value="PAS_3"/>
    <property type="match status" value="2"/>
</dbReference>
<keyword evidence="1" id="KW-0807">Transducer</keyword>
<dbReference type="PROSITE" id="PS50113">
    <property type="entry name" value="PAC"/>
    <property type="match status" value="2"/>
</dbReference>
<dbReference type="PANTHER" id="PTHR24422:SF10">
    <property type="entry name" value="CHEMOTAXIS PROTEIN METHYLTRANSFERASE 2"/>
    <property type="match status" value="1"/>
</dbReference>
<dbReference type="PROSITE" id="PS50111">
    <property type="entry name" value="CHEMOTAXIS_TRANSDUC_2"/>
    <property type="match status" value="1"/>
</dbReference>
<dbReference type="CDD" id="cd11386">
    <property type="entry name" value="MCP_signal"/>
    <property type="match status" value="1"/>
</dbReference>
<organism evidence="4 5">
    <name type="scientific">Uliginosibacterium silvisoli</name>
    <dbReference type="NCBI Taxonomy" id="3114758"/>
    <lineage>
        <taxon>Bacteria</taxon>
        <taxon>Pseudomonadati</taxon>
        <taxon>Pseudomonadota</taxon>
        <taxon>Betaproteobacteria</taxon>
        <taxon>Rhodocyclales</taxon>
        <taxon>Zoogloeaceae</taxon>
        <taxon>Uliginosibacterium</taxon>
    </lineage>
</organism>
<dbReference type="Pfam" id="PF00015">
    <property type="entry name" value="MCPsignal"/>
    <property type="match status" value="1"/>
</dbReference>
<dbReference type="CDD" id="cd00130">
    <property type="entry name" value="PAS"/>
    <property type="match status" value="2"/>
</dbReference>
<dbReference type="InterPro" id="IPR013655">
    <property type="entry name" value="PAS_fold_3"/>
</dbReference>
<accession>A0ABU6K4U4</accession>
<dbReference type="InterPro" id="IPR000700">
    <property type="entry name" value="PAS-assoc_C"/>
</dbReference>
<dbReference type="InterPro" id="IPR000014">
    <property type="entry name" value="PAS"/>
</dbReference>
<name>A0ABU6K4U4_9RHOO</name>
<evidence type="ECO:0000256" key="1">
    <source>
        <dbReference type="PROSITE-ProRule" id="PRU00284"/>
    </source>
</evidence>
<dbReference type="PANTHER" id="PTHR24422">
    <property type="entry name" value="CHEMOTAXIS PROTEIN METHYLTRANSFERASE"/>
    <property type="match status" value="1"/>
</dbReference>
<comment type="caution">
    <text evidence="4">The sequence shown here is derived from an EMBL/GenBank/DDBJ whole genome shotgun (WGS) entry which is preliminary data.</text>
</comment>
<dbReference type="PRINTS" id="PR00260">
    <property type="entry name" value="CHEMTRNSDUCR"/>
</dbReference>
<evidence type="ECO:0000313" key="4">
    <source>
        <dbReference type="EMBL" id="MEC5386644.1"/>
    </source>
</evidence>
<dbReference type="Gene3D" id="1.10.287.950">
    <property type="entry name" value="Methyl-accepting chemotaxis protein"/>
    <property type="match status" value="1"/>
</dbReference>
<dbReference type="EMBL" id="JAYXHS010000002">
    <property type="protein sequence ID" value="MEC5386644.1"/>
    <property type="molecule type" value="Genomic_DNA"/>
</dbReference>
<dbReference type="SMART" id="SM00086">
    <property type="entry name" value="PAC"/>
    <property type="match status" value="2"/>
</dbReference>
<evidence type="ECO:0000259" key="2">
    <source>
        <dbReference type="PROSITE" id="PS50111"/>
    </source>
</evidence>
<dbReference type="NCBIfam" id="TIGR00229">
    <property type="entry name" value="sensory_box"/>
    <property type="match status" value="2"/>
</dbReference>
<sequence>MMERLFGSAAARKAEGEALQQRLQGQAAVLDALDHSTAVIEFTADGVILTANENFLKTMGYRLEEIRGQHHRMFCEPDYVASPDYARFWEKLRQGEHTSALFRRRDSQGRPIWLEASYNPLKDVQGRVVKVIKFATDVTAKIIEAHEKQSKVNAISRAMAMIEFNLDGTVVCANENFLKTMRYTLPEIQGRHHSMFCDRALVESAEYRDFWARLNRGEFISGEFKRVSKGGGEIWLEASYNPMFDDQGRLYKIVKFASDITDKVSRVQRDVENAREANRLAAETGTISQKGEGVIDAAADAMRGIAGCVRDSSGFITDLGAQSSRITSIVATIQEIADQTNLLALNAAIEAARAGEQGRGFAVVADEVRKLAERTRMSTTEISSMIDSIGKGTQTACTSMETMLAQAERGVELANAAGSAIHGIHDSTRQVQQVISQFSAVADSR</sequence>
<dbReference type="InterPro" id="IPR004089">
    <property type="entry name" value="MCPsignal_dom"/>
</dbReference>
<feature type="domain" description="PAC" evidence="3">
    <location>
        <begin position="220"/>
        <end position="272"/>
    </location>
</feature>
<dbReference type="SUPFAM" id="SSF58104">
    <property type="entry name" value="Methyl-accepting chemotaxis protein (MCP) signaling domain"/>
    <property type="match status" value="1"/>
</dbReference>
<reference evidence="4 5" key="1">
    <citation type="submission" date="2024-01" db="EMBL/GenBank/DDBJ databases">
        <title>Uliginosibacterium soil sp. nov.</title>
        <authorList>
            <person name="Lv Y."/>
        </authorList>
    </citation>
    <scope>NUCLEOTIDE SEQUENCE [LARGE SCALE GENOMIC DNA]</scope>
    <source>
        <strain evidence="4 5">H3</strain>
    </source>
</reference>
<dbReference type="SUPFAM" id="SSF55785">
    <property type="entry name" value="PYP-like sensor domain (PAS domain)"/>
    <property type="match status" value="2"/>
</dbReference>
<feature type="domain" description="Methyl-accepting transducer" evidence="2">
    <location>
        <begin position="252"/>
        <end position="445"/>
    </location>
</feature>
<gene>
    <name evidence="4" type="ORF">VVD49_12985</name>
</gene>
<dbReference type="InterPro" id="IPR035965">
    <property type="entry name" value="PAS-like_dom_sf"/>
</dbReference>
<keyword evidence="5" id="KW-1185">Reference proteome</keyword>
<protein>
    <submittedName>
        <fullName evidence="4">PAS domain-containing methyl-accepting chemotaxis protein</fullName>
    </submittedName>
</protein>
<dbReference type="SMART" id="SM00283">
    <property type="entry name" value="MA"/>
    <property type="match status" value="1"/>
</dbReference>
<dbReference type="InterPro" id="IPR004090">
    <property type="entry name" value="Chemotax_Me-accpt_rcpt"/>
</dbReference>
<evidence type="ECO:0000313" key="5">
    <source>
        <dbReference type="Proteomes" id="UP001331561"/>
    </source>
</evidence>
<dbReference type="RefSeq" id="WP_327599603.1">
    <property type="nucleotide sequence ID" value="NZ_JAYXHS010000002.1"/>
</dbReference>
<evidence type="ECO:0000259" key="3">
    <source>
        <dbReference type="PROSITE" id="PS50113"/>
    </source>
</evidence>
<dbReference type="InterPro" id="IPR050903">
    <property type="entry name" value="Bact_Chemotaxis_MeTrfase"/>
</dbReference>
<proteinExistence type="predicted"/>